<feature type="domain" description="CobW C-terminal" evidence="2">
    <location>
        <begin position="308"/>
        <end position="484"/>
    </location>
</feature>
<evidence type="ECO:0000259" key="2">
    <source>
        <dbReference type="SMART" id="SM00833"/>
    </source>
</evidence>
<dbReference type="AlphaFoldDB" id="A0AAD6GST0"/>
<evidence type="ECO:0000256" key="1">
    <source>
        <dbReference type="SAM" id="MobiDB-lite"/>
    </source>
</evidence>
<dbReference type="Gene3D" id="3.40.50.300">
    <property type="entry name" value="P-loop containing nucleotide triphosphate hydrolases"/>
    <property type="match status" value="1"/>
</dbReference>
<dbReference type="PANTHER" id="PTHR43603">
    <property type="entry name" value="COBW DOMAIN-CONTAINING PROTEIN DDB_G0274527"/>
    <property type="match status" value="1"/>
</dbReference>
<name>A0AAD6GST0_9EURO</name>
<organism evidence="3 4">
    <name type="scientific">Penicillium hetheringtonii</name>
    <dbReference type="NCBI Taxonomy" id="911720"/>
    <lineage>
        <taxon>Eukaryota</taxon>
        <taxon>Fungi</taxon>
        <taxon>Dikarya</taxon>
        <taxon>Ascomycota</taxon>
        <taxon>Pezizomycotina</taxon>
        <taxon>Eurotiomycetes</taxon>
        <taxon>Eurotiomycetidae</taxon>
        <taxon>Eurotiales</taxon>
        <taxon>Aspergillaceae</taxon>
        <taxon>Penicillium</taxon>
    </lineage>
</organism>
<evidence type="ECO:0000313" key="4">
    <source>
        <dbReference type="Proteomes" id="UP001216150"/>
    </source>
</evidence>
<evidence type="ECO:0000313" key="3">
    <source>
        <dbReference type="EMBL" id="KAJ5586539.1"/>
    </source>
</evidence>
<comment type="caution">
    <text evidence="3">The sequence shown here is derived from an EMBL/GenBank/DDBJ whole genome shotgun (WGS) entry which is preliminary data.</text>
</comment>
<accession>A0AAD6GST0</accession>
<dbReference type="InterPro" id="IPR027417">
    <property type="entry name" value="P-loop_NTPase"/>
</dbReference>
<dbReference type="Pfam" id="PF07683">
    <property type="entry name" value="CobW_C"/>
    <property type="match status" value="1"/>
</dbReference>
<dbReference type="PANTHER" id="PTHR43603:SF1">
    <property type="entry name" value="ZINC-REGULATED GTPASE METALLOPROTEIN ACTIVATOR 1"/>
    <property type="match status" value="1"/>
</dbReference>
<protein>
    <recommendedName>
        <fullName evidence="2">CobW C-terminal domain-containing protein</fullName>
    </recommendedName>
</protein>
<feature type="compositionally biased region" description="Acidic residues" evidence="1">
    <location>
        <begin position="339"/>
        <end position="377"/>
    </location>
</feature>
<dbReference type="InterPro" id="IPR011629">
    <property type="entry name" value="CobW-like_C"/>
</dbReference>
<dbReference type="EMBL" id="JAQJAC010000004">
    <property type="protein sequence ID" value="KAJ5586539.1"/>
    <property type="molecule type" value="Genomic_DNA"/>
</dbReference>
<feature type="region of interest" description="Disordered" evidence="1">
    <location>
        <begin position="338"/>
        <end position="383"/>
    </location>
</feature>
<dbReference type="SUPFAM" id="SSF52540">
    <property type="entry name" value="P-loop containing nucleoside triphosphate hydrolases"/>
    <property type="match status" value="1"/>
</dbReference>
<dbReference type="InterPro" id="IPR003495">
    <property type="entry name" value="CobW/HypB/UreG_nucleotide-bd"/>
</dbReference>
<dbReference type="Pfam" id="PF02492">
    <property type="entry name" value="cobW"/>
    <property type="match status" value="2"/>
</dbReference>
<dbReference type="SUPFAM" id="SSF90002">
    <property type="entry name" value="Hypothetical protein YjiA, C-terminal domain"/>
    <property type="match status" value="1"/>
</dbReference>
<reference evidence="3 4" key="1">
    <citation type="journal article" date="2023" name="IMA Fungus">
        <title>Comparative genomic study of the Penicillium genus elucidates a diverse pangenome and 15 lateral gene transfer events.</title>
        <authorList>
            <person name="Petersen C."/>
            <person name="Sorensen T."/>
            <person name="Nielsen M.R."/>
            <person name="Sondergaard T.E."/>
            <person name="Sorensen J.L."/>
            <person name="Fitzpatrick D.A."/>
            <person name="Frisvad J.C."/>
            <person name="Nielsen K.L."/>
        </authorList>
    </citation>
    <scope>NUCLEOTIDE SEQUENCE [LARGE SCALE GENOMIC DNA]</scope>
    <source>
        <strain evidence="3 4">IBT 29057</strain>
    </source>
</reference>
<dbReference type="SMART" id="SM00833">
    <property type="entry name" value="CobW_C"/>
    <property type="match status" value="1"/>
</dbReference>
<dbReference type="Proteomes" id="UP001216150">
    <property type="component" value="Unassembled WGS sequence"/>
</dbReference>
<feature type="region of interest" description="Disordered" evidence="1">
    <location>
        <begin position="536"/>
        <end position="558"/>
    </location>
</feature>
<keyword evidence="4" id="KW-1185">Reference proteome</keyword>
<dbReference type="CDD" id="cd03112">
    <property type="entry name" value="CobW-like"/>
    <property type="match status" value="1"/>
</dbReference>
<gene>
    <name evidence="3" type="ORF">N7450_006326</name>
</gene>
<proteinExistence type="predicted"/>
<sequence length="558" mass="63243">MVIDSGRENLAYHVQVPSQEAEKPKTRQIPVTLLSGFLGSGKTTLLKHILGSPDHGMRIAVIVNDMSQFPKQRRSLSRCKTAASVGTLRGDLLAELAHLTKQNEIEYVVIESTGISEPMQVAETFTAEFSSAMLDAEDQISAENDEEAKKILNEIVELGGLHTMARLDTTVTVIDAFNLLSNFDTTEFLSDRYGQDAIVPEDERTISDLMVDQIEFADVLIINKVETIDQAQREKIVQLLKLLNPDAKVLESSYSKVDVREIIATGKFDFIRAASGAGWLRSLHEMTMQNTSNGERLAPKPETLEYGINNFVYSARRPFHPRKLFALLHDKFILLQNNELEDDEEDEEEEDEDAEMKEASEEDSDDESEGEVEDFDQPDPKDILENKRNHAAFGPVLRSKGFFWLATRAFQFGEWSQAGGMLTVGCGGPWFAEVPDDAWPEDHDVRQSIKNDFQGPWGDRRQELVFIGEGVDETELTAILDECLLDDEEMKQWEKIMKNKRLSHKAKSKKLAGMWEDGWEEWPELEIEEVEEAEVQAGRPKHRASNFMQHSQHTHHAH</sequence>
<dbReference type="InterPro" id="IPR051927">
    <property type="entry name" value="Zn_Chap_cDPG_Synth"/>
</dbReference>